<evidence type="ECO:0000313" key="3">
    <source>
        <dbReference type="Proteomes" id="UP000222310"/>
    </source>
</evidence>
<evidence type="ECO:0000256" key="1">
    <source>
        <dbReference type="SAM" id="MobiDB-lite"/>
    </source>
</evidence>
<feature type="compositionally biased region" description="Basic and acidic residues" evidence="1">
    <location>
        <begin position="8"/>
        <end position="26"/>
    </location>
</feature>
<proteinExistence type="predicted"/>
<reference evidence="2 3" key="1">
    <citation type="submission" date="2015-02" db="EMBL/GenBank/DDBJ databases">
        <title>Nostoc linckia genome annotation.</title>
        <authorList>
            <person name="Zhou Z."/>
        </authorList>
    </citation>
    <scope>NUCLEOTIDE SEQUENCE [LARGE SCALE GENOMIC DNA]</scope>
    <source>
        <strain evidence="3">z8</strain>
    </source>
</reference>
<protein>
    <submittedName>
        <fullName evidence="2">Uncharacterized protein</fullName>
    </submittedName>
</protein>
<dbReference type="EMBL" id="LAHD01000225">
    <property type="protein sequence ID" value="PHJ91604.1"/>
    <property type="molecule type" value="Genomic_DNA"/>
</dbReference>
<feature type="compositionally biased region" description="Polar residues" evidence="1">
    <location>
        <begin position="31"/>
        <end position="46"/>
    </location>
</feature>
<dbReference type="AlphaFoldDB" id="A0A9Q5Z4C7"/>
<sequence>MGGWGDGEMGRWGDEGDKGDKGDGVEKNNNFPVTSHQSTVNSQHSNAIRLKYQSITKTAEPPEILRLRRASKA</sequence>
<evidence type="ECO:0000313" key="2">
    <source>
        <dbReference type="EMBL" id="PHJ91604.1"/>
    </source>
</evidence>
<dbReference type="Proteomes" id="UP000222310">
    <property type="component" value="Unassembled WGS sequence"/>
</dbReference>
<comment type="caution">
    <text evidence="2">The sequence shown here is derived from an EMBL/GenBank/DDBJ whole genome shotgun (WGS) entry which is preliminary data.</text>
</comment>
<name>A0A9Q5Z4C7_NOSLI</name>
<organism evidence="2 3">
    <name type="scientific">Nostoc linckia z8</name>
    <dbReference type="NCBI Taxonomy" id="1628746"/>
    <lineage>
        <taxon>Bacteria</taxon>
        <taxon>Bacillati</taxon>
        <taxon>Cyanobacteriota</taxon>
        <taxon>Cyanophyceae</taxon>
        <taxon>Nostocales</taxon>
        <taxon>Nostocaceae</taxon>
        <taxon>Nostoc</taxon>
    </lineage>
</organism>
<gene>
    <name evidence="2" type="ORF">VF08_36915</name>
</gene>
<feature type="region of interest" description="Disordered" evidence="1">
    <location>
        <begin position="1"/>
        <end position="73"/>
    </location>
</feature>
<accession>A0A9Q5Z4C7</accession>